<feature type="domain" description="Transposase InsH N-terminal" evidence="2">
    <location>
        <begin position="25"/>
        <end position="85"/>
    </location>
</feature>
<protein>
    <submittedName>
        <fullName evidence="3">Transposase</fullName>
    </submittedName>
</protein>
<evidence type="ECO:0000259" key="2">
    <source>
        <dbReference type="Pfam" id="PF05598"/>
    </source>
</evidence>
<dbReference type="AlphaFoldDB" id="E5ASF6"/>
<sequence>MSLLQISTGFGGGRRRRCQRGHPPLRAQINLKHLLVQSADLFDWDRLSRRMSVSFVSQRGRPANSPHWMATLLYLQHAFALSDKESSGNGWKTRIGNCLPARHTCRQSLRSVCRV</sequence>
<evidence type="ECO:0000256" key="1">
    <source>
        <dbReference type="SAM" id="MobiDB-lite"/>
    </source>
</evidence>
<dbReference type="Proteomes" id="UP000007437">
    <property type="component" value="Chromosome"/>
</dbReference>
<name>E5ASF6_MYCRK</name>
<evidence type="ECO:0000313" key="4">
    <source>
        <dbReference type="Proteomes" id="UP000007437"/>
    </source>
</evidence>
<dbReference type="InterPro" id="IPR008490">
    <property type="entry name" value="Transposase_InsH_N"/>
</dbReference>
<organism evidence="3 4">
    <name type="scientific">Mycetohabitans rhizoxinica (strain DSM 19002 / CIP 109453 / HKI 454)</name>
    <name type="common">Paraburkholderia rhizoxinica</name>
    <dbReference type="NCBI Taxonomy" id="882378"/>
    <lineage>
        <taxon>Bacteria</taxon>
        <taxon>Pseudomonadati</taxon>
        <taxon>Pseudomonadota</taxon>
        <taxon>Betaproteobacteria</taxon>
        <taxon>Burkholderiales</taxon>
        <taxon>Burkholderiaceae</taxon>
        <taxon>Mycetohabitans</taxon>
    </lineage>
</organism>
<reference evidence="3 4" key="1">
    <citation type="journal article" date="2011" name="J. Bacteriol.">
        <title>Complete genome sequence of Burkholderia rhizoxinica, an endosymbiont of Rhizopus microsporus.</title>
        <authorList>
            <person name="Lackner G."/>
            <person name="Moebius N."/>
            <person name="Partida-Martinez L."/>
            <person name="Hertweck C."/>
        </authorList>
    </citation>
    <scope>NUCLEOTIDE SEQUENCE [LARGE SCALE GENOMIC DNA]</scope>
    <source>
        <strain evidence="4">DSM 19002 / CIP 109453 / HKI 454</strain>
    </source>
</reference>
<feature type="region of interest" description="Disordered" evidence="1">
    <location>
        <begin position="1"/>
        <end position="21"/>
    </location>
</feature>
<gene>
    <name evidence="3" type="ordered locus">RBRH_01546</name>
</gene>
<dbReference type="HOGENOM" id="CLU_2104439_0_0_4"/>
<dbReference type="KEGG" id="brh:RBRH_01546"/>
<dbReference type="eggNOG" id="COG3039">
    <property type="taxonomic scope" value="Bacteria"/>
</dbReference>
<dbReference type="EMBL" id="FR687359">
    <property type="protein sequence ID" value="CBW75538.1"/>
    <property type="molecule type" value="Genomic_DNA"/>
</dbReference>
<evidence type="ECO:0000313" key="3">
    <source>
        <dbReference type="EMBL" id="CBW75538.1"/>
    </source>
</evidence>
<dbReference type="Pfam" id="PF05598">
    <property type="entry name" value="DUF772"/>
    <property type="match status" value="1"/>
</dbReference>
<proteinExistence type="predicted"/>
<accession>E5ASF6</accession>